<proteinExistence type="predicted"/>
<organism evidence="2 3">
    <name type="scientific">Comamonas antarctica</name>
    <dbReference type="NCBI Taxonomy" id="2743470"/>
    <lineage>
        <taxon>Bacteria</taxon>
        <taxon>Pseudomonadati</taxon>
        <taxon>Pseudomonadota</taxon>
        <taxon>Betaproteobacteria</taxon>
        <taxon>Burkholderiales</taxon>
        <taxon>Comamonadaceae</taxon>
        <taxon>Comamonas</taxon>
    </lineage>
</organism>
<evidence type="ECO:0000313" key="3">
    <source>
        <dbReference type="Proteomes" id="UP000509579"/>
    </source>
</evidence>
<reference evidence="2 3" key="1">
    <citation type="submission" date="2020-06" db="EMBL/GenBank/DDBJ databases">
        <title>Acidovorax antarctica sp. nov., isolated from Corinth ice sheet soil, Antarctic Fields Peninsula.</title>
        <authorList>
            <person name="Xu Q."/>
            <person name="Peng F."/>
        </authorList>
    </citation>
    <scope>NUCLEOTIDE SEQUENCE [LARGE SCALE GENOMIC DNA]</scope>
    <source>
        <strain evidence="2 3">16-35-5</strain>
    </source>
</reference>
<dbReference type="Proteomes" id="UP000509579">
    <property type="component" value="Chromosome"/>
</dbReference>
<dbReference type="InterPro" id="IPR006441">
    <property type="entry name" value="Phage_P2_GpN"/>
</dbReference>
<keyword evidence="3" id="KW-1185">Reference proteome</keyword>
<sequence>MRNDSRRVFNTYMGRVATLNGIDLADTNKSFAVIPSVQQKLETAMQESSEFLSKINVIPVTEQQGAKLGLSLSGPSAGRTNTATKERQTRDLTDMSERGYICTKTNFDTHLSYAKIDAWAKFPDFQVRVARMLAQRQALDRICIGFNGTSIAPDTDIAANPLLQDVNKGWLQHLREEAAERVLSQGKAGGKLLIGSAGDYKNVDAAVFDARELLDPWHRNNPNLVVILGSQLLHDKYFPLVNTNQAPSETMAADIVISQKRVGGLQAAQVPFFPEDAMLITTFDNLSVYWQEGGRRRHIKENPARDRVEDFQSSNDAYVIEDVGQAVLVENIEFADA</sequence>
<feature type="region of interest" description="Disordered" evidence="1">
    <location>
        <begin position="69"/>
        <end position="89"/>
    </location>
</feature>
<dbReference type="KEGG" id="aant:HUK68_06915"/>
<name>A0A6N1X4F1_9BURK</name>
<accession>A0A6N1X4F1</accession>
<dbReference type="RefSeq" id="WP_175503534.1">
    <property type="nucleotide sequence ID" value="NZ_CP054840.1"/>
</dbReference>
<protein>
    <submittedName>
        <fullName evidence="2">Phage major capsid protein, P2 family</fullName>
    </submittedName>
</protein>
<dbReference type="NCBIfam" id="TIGR01551">
    <property type="entry name" value="major_capsid_P2"/>
    <property type="match status" value="1"/>
</dbReference>
<dbReference type="Pfam" id="PF05125">
    <property type="entry name" value="Phage_cap_P2"/>
    <property type="match status" value="1"/>
</dbReference>
<dbReference type="EMBL" id="CP054840">
    <property type="protein sequence ID" value="QKV52655.1"/>
    <property type="molecule type" value="Genomic_DNA"/>
</dbReference>
<dbReference type="AlphaFoldDB" id="A0A6N1X4F1"/>
<gene>
    <name evidence="2" type="ORF">HUK68_06915</name>
</gene>
<evidence type="ECO:0000313" key="2">
    <source>
        <dbReference type="EMBL" id="QKV52655.1"/>
    </source>
</evidence>
<evidence type="ECO:0000256" key="1">
    <source>
        <dbReference type="SAM" id="MobiDB-lite"/>
    </source>
</evidence>